<sequence length="140" mass="15788">MLQVKTALQEYLENQTYIGSRNKDETDLMEGQGEAAQNKKEEDQSKNEVDRSKNEVDRSKNDLDQSKKGKAEVDQSKKDSQSNKDERFAPTQGDDVDTKTALDARKEENFMKKLSLLNAQLATIEREGSAKSAKNSSKEL</sequence>
<comment type="caution">
    <text evidence="2">The sequence shown here is derived from an EMBL/GenBank/DDBJ whole genome shotgun (WGS) entry which is preliminary data.</text>
</comment>
<dbReference type="Proteomes" id="UP000024635">
    <property type="component" value="Unassembled WGS sequence"/>
</dbReference>
<dbReference type="AlphaFoldDB" id="A0A016S4C5"/>
<feature type="region of interest" description="Disordered" evidence="1">
    <location>
        <begin position="13"/>
        <end position="102"/>
    </location>
</feature>
<organism evidence="2 3">
    <name type="scientific">Ancylostoma ceylanicum</name>
    <dbReference type="NCBI Taxonomy" id="53326"/>
    <lineage>
        <taxon>Eukaryota</taxon>
        <taxon>Metazoa</taxon>
        <taxon>Ecdysozoa</taxon>
        <taxon>Nematoda</taxon>
        <taxon>Chromadorea</taxon>
        <taxon>Rhabditida</taxon>
        <taxon>Rhabditina</taxon>
        <taxon>Rhabditomorpha</taxon>
        <taxon>Strongyloidea</taxon>
        <taxon>Ancylostomatidae</taxon>
        <taxon>Ancylostomatinae</taxon>
        <taxon>Ancylostoma</taxon>
    </lineage>
</organism>
<gene>
    <name evidence="2" type="primary">Acey_s0305.g1946</name>
    <name evidence="2" type="ORF">Y032_0305g1946</name>
</gene>
<protein>
    <submittedName>
        <fullName evidence="2">Uncharacterized protein</fullName>
    </submittedName>
</protein>
<name>A0A016S4C5_9BILA</name>
<accession>A0A016S4C5</accession>
<feature type="compositionally biased region" description="Basic and acidic residues" evidence="1">
    <location>
        <begin position="37"/>
        <end position="88"/>
    </location>
</feature>
<dbReference type="EMBL" id="JARK01001641">
    <property type="protein sequence ID" value="EYB85054.1"/>
    <property type="molecule type" value="Genomic_DNA"/>
</dbReference>
<proteinExistence type="predicted"/>
<evidence type="ECO:0000313" key="2">
    <source>
        <dbReference type="EMBL" id="EYB85054.1"/>
    </source>
</evidence>
<reference evidence="3" key="1">
    <citation type="journal article" date="2015" name="Nat. Genet.">
        <title>The genome and transcriptome of the zoonotic hookworm Ancylostoma ceylanicum identify infection-specific gene families.</title>
        <authorList>
            <person name="Schwarz E.M."/>
            <person name="Hu Y."/>
            <person name="Antoshechkin I."/>
            <person name="Miller M.M."/>
            <person name="Sternberg P.W."/>
            <person name="Aroian R.V."/>
        </authorList>
    </citation>
    <scope>NUCLEOTIDE SEQUENCE</scope>
    <source>
        <strain evidence="3">HY135</strain>
    </source>
</reference>
<evidence type="ECO:0000256" key="1">
    <source>
        <dbReference type="SAM" id="MobiDB-lite"/>
    </source>
</evidence>
<evidence type="ECO:0000313" key="3">
    <source>
        <dbReference type="Proteomes" id="UP000024635"/>
    </source>
</evidence>
<dbReference type="OrthoDB" id="10575918at2759"/>
<keyword evidence="3" id="KW-1185">Reference proteome</keyword>